<evidence type="ECO:0000256" key="1">
    <source>
        <dbReference type="ARBA" id="ARBA00004651"/>
    </source>
</evidence>
<evidence type="ECO:0000256" key="4">
    <source>
        <dbReference type="ARBA" id="ARBA00022692"/>
    </source>
</evidence>
<feature type="transmembrane region" description="Helical" evidence="7">
    <location>
        <begin position="45"/>
        <end position="64"/>
    </location>
</feature>
<evidence type="ECO:0000313" key="10">
    <source>
        <dbReference type="Proteomes" id="UP000316092"/>
    </source>
</evidence>
<evidence type="ECO:0000256" key="5">
    <source>
        <dbReference type="ARBA" id="ARBA00022989"/>
    </source>
</evidence>
<proteinExistence type="inferred from homology"/>
<keyword evidence="6 7" id="KW-0472">Membrane</keyword>
<reference evidence="9 10" key="1">
    <citation type="submission" date="2019-07" db="EMBL/GenBank/DDBJ databases">
        <title>Deinococcus detaillus sp. nov., isolated from humus soil in Antarctica.</title>
        <authorList>
            <person name="Zhang K."/>
        </authorList>
    </citation>
    <scope>NUCLEOTIDE SEQUENCE [LARGE SCALE GENOMIC DNA]</scope>
    <source>
        <strain evidence="9 10">H1</strain>
    </source>
</reference>
<feature type="transmembrane region" description="Helical" evidence="7">
    <location>
        <begin position="70"/>
        <end position="91"/>
    </location>
</feature>
<gene>
    <name evidence="9" type="ORF">FNU79_12205</name>
</gene>
<accession>A0A553UU81</accession>
<comment type="subcellular location">
    <subcellularLocation>
        <location evidence="1 7">Cell membrane</location>
        <topology evidence="1 7">Multi-pass membrane protein</topology>
    </subcellularLocation>
</comment>
<protein>
    <recommendedName>
        <fullName evidence="7">UPF0056 membrane protein</fullName>
    </recommendedName>
</protein>
<feature type="region of interest" description="Disordered" evidence="8">
    <location>
        <begin position="102"/>
        <end position="134"/>
    </location>
</feature>
<feature type="transmembrane region" description="Helical" evidence="7">
    <location>
        <begin position="151"/>
        <end position="173"/>
    </location>
</feature>
<evidence type="ECO:0000256" key="3">
    <source>
        <dbReference type="ARBA" id="ARBA00022475"/>
    </source>
</evidence>
<dbReference type="GO" id="GO:0005886">
    <property type="term" value="C:plasma membrane"/>
    <property type="evidence" value="ECO:0007669"/>
    <property type="project" value="UniProtKB-SubCell"/>
</dbReference>
<evidence type="ECO:0000256" key="7">
    <source>
        <dbReference type="RuleBase" id="RU362048"/>
    </source>
</evidence>
<feature type="transmembrane region" description="Helical" evidence="7">
    <location>
        <begin position="214"/>
        <end position="235"/>
    </location>
</feature>
<comment type="similarity">
    <text evidence="2 7">Belongs to the UPF0056 (MarC) family.</text>
</comment>
<keyword evidence="10" id="KW-1185">Reference proteome</keyword>
<dbReference type="PANTHER" id="PTHR33508">
    <property type="entry name" value="UPF0056 MEMBRANE PROTEIN YHCE"/>
    <property type="match status" value="1"/>
</dbReference>
<keyword evidence="3" id="KW-1003">Cell membrane</keyword>
<evidence type="ECO:0000256" key="8">
    <source>
        <dbReference type="SAM" id="MobiDB-lite"/>
    </source>
</evidence>
<sequence>MNTVALTSIALQTFLTMVVVMDPIGLAPLYIGLASNRSRADRRSIALKASLVAGGIIFTFGLIGKPLLDYLAISLDAFKVAGGVLLFLIALDMVFGRGNLSHEPSQKDQMPDPHEAQGEAAQTEAPKTEALKAAPTPTAQAHLSSAADISVFPLAIPLIAGPGTLASIMILAGGAHGQALLLGGVFVVTAAVLVLCYLAMRLSGPIARLMGESGIHVITRVLGVLLAALAVQYVADGVKGFLA</sequence>
<evidence type="ECO:0000256" key="6">
    <source>
        <dbReference type="ARBA" id="ARBA00023136"/>
    </source>
</evidence>
<keyword evidence="5 7" id="KW-1133">Transmembrane helix</keyword>
<organism evidence="9 10">
    <name type="scientific">Deinococcus detaillensis</name>
    <dbReference type="NCBI Taxonomy" id="2592048"/>
    <lineage>
        <taxon>Bacteria</taxon>
        <taxon>Thermotogati</taxon>
        <taxon>Deinococcota</taxon>
        <taxon>Deinococci</taxon>
        <taxon>Deinococcales</taxon>
        <taxon>Deinococcaceae</taxon>
        <taxon>Deinococcus</taxon>
    </lineage>
</organism>
<dbReference type="PANTHER" id="PTHR33508:SF1">
    <property type="entry name" value="UPF0056 MEMBRANE PROTEIN YHCE"/>
    <property type="match status" value="1"/>
</dbReference>
<feature type="transmembrane region" description="Helical" evidence="7">
    <location>
        <begin position="179"/>
        <end position="202"/>
    </location>
</feature>
<dbReference type="AlphaFoldDB" id="A0A553UU81"/>
<evidence type="ECO:0000256" key="2">
    <source>
        <dbReference type="ARBA" id="ARBA00009784"/>
    </source>
</evidence>
<feature type="compositionally biased region" description="Basic and acidic residues" evidence="8">
    <location>
        <begin position="104"/>
        <end position="117"/>
    </location>
</feature>
<evidence type="ECO:0000313" key="9">
    <source>
        <dbReference type="EMBL" id="TSA83753.1"/>
    </source>
</evidence>
<dbReference type="Proteomes" id="UP000316092">
    <property type="component" value="Unassembled WGS sequence"/>
</dbReference>
<dbReference type="Pfam" id="PF01914">
    <property type="entry name" value="MarC"/>
    <property type="match status" value="2"/>
</dbReference>
<keyword evidence="4 7" id="KW-0812">Transmembrane</keyword>
<comment type="caution">
    <text evidence="9">The sequence shown here is derived from an EMBL/GenBank/DDBJ whole genome shotgun (WGS) entry which is preliminary data.</text>
</comment>
<dbReference type="InterPro" id="IPR002771">
    <property type="entry name" value="Multi_antbiot-R_MarC"/>
</dbReference>
<dbReference type="RefSeq" id="WP_143721102.1">
    <property type="nucleotide sequence ID" value="NZ_VKDB01000013.1"/>
</dbReference>
<name>A0A553UU81_9DEIO</name>
<feature type="transmembrane region" description="Helical" evidence="7">
    <location>
        <begin position="12"/>
        <end position="33"/>
    </location>
</feature>
<dbReference type="EMBL" id="VKDB01000013">
    <property type="protein sequence ID" value="TSA83753.1"/>
    <property type="molecule type" value="Genomic_DNA"/>
</dbReference>
<dbReference type="OrthoDB" id="21094at2"/>